<dbReference type="InterPro" id="IPR010982">
    <property type="entry name" value="Lambda_DNA-bd_dom_sf"/>
</dbReference>
<protein>
    <recommendedName>
        <fullName evidence="1">HTH cro/C1-type domain-containing protein</fullName>
    </recommendedName>
</protein>
<reference evidence="2" key="1">
    <citation type="journal article" date="2014" name="Front. Microbiol.">
        <title>High frequency of phylogenetically diverse reductive dehalogenase-homologous genes in deep subseafloor sedimentary metagenomes.</title>
        <authorList>
            <person name="Kawai M."/>
            <person name="Futagami T."/>
            <person name="Toyoda A."/>
            <person name="Takaki Y."/>
            <person name="Nishi S."/>
            <person name="Hori S."/>
            <person name="Arai W."/>
            <person name="Tsubouchi T."/>
            <person name="Morono Y."/>
            <person name="Uchiyama I."/>
            <person name="Ito T."/>
            <person name="Fujiyama A."/>
            <person name="Inagaki F."/>
            <person name="Takami H."/>
        </authorList>
    </citation>
    <scope>NUCLEOTIDE SEQUENCE</scope>
    <source>
        <strain evidence="2">Expedition CK06-06</strain>
    </source>
</reference>
<dbReference type="Pfam" id="PF01381">
    <property type="entry name" value="HTH_3"/>
    <property type="match status" value="1"/>
</dbReference>
<proteinExistence type="predicted"/>
<evidence type="ECO:0000313" key="2">
    <source>
        <dbReference type="EMBL" id="GAG74844.1"/>
    </source>
</evidence>
<dbReference type="SMART" id="SM00530">
    <property type="entry name" value="HTH_XRE"/>
    <property type="match status" value="1"/>
</dbReference>
<dbReference type="PROSITE" id="PS50943">
    <property type="entry name" value="HTH_CROC1"/>
    <property type="match status" value="1"/>
</dbReference>
<dbReference type="SUPFAM" id="SSF47413">
    <property type="entry name" value="lambda repressor-like DNA-binding domains"/>
    <property type="match status" value="1"/>
</dbReference>
<dbReference type="GO" id="GO:0003677">
    <property type="term" value="F:DNA binding"/>
    <property type="evidence" value="ECO:0007669"/>
    <property type="project" value="InterPro"/>
</dbReference>
<dbReference type="AlphaFoldDB" id="X0ZZ53"/>
<accession>X0ZZ53</accession>
<comment type="caution">
    <text evidence="2">The sequence shown here is derived from an EMBL/GenBank/DDBJ whole genome shotgun (WGS) entry which is preliminary data.</text>
</comment>
<sequence length="76" mass="8643">MQGILFCERKNIISEFIKKSRTESKLTQKELALKAGVGLRFIRDVEQGKISLRTDTLNKVLRLFGKVLGPVDLPKE</sequence>
<dbReference type="EMBL" id="BART01018372">
    <property type="protein sequence ID" value="GAG74844.1"/>
    <property type="molecule type" value="Genomic_DNA"/>
</dbReference>
<name>X0ZZ53_9ZZZZ</name>
<evidence type="ECO:0000259" key="1">
    <source>
        <dbReference type="PROSITE" id="PS50943"/>
    </source>
</evidence>
<organism evidence="2">
    <name type="scientific">marine sediment metagenome</name>
    <dbReference type="NCBI Taxonomy" id="412755"/>
    <lineage>
        <taxon>unclassified sequences</taxon>
        <taxon>metagenomes</taxon>
        <taxon>ecological metagenomes</taxon>
    </lineage>
</organism>
<dbReference type="CDD" id="cd00093">
    <property type="entry name" value="HTH_XRE"/>
    <property type="match status" value="1"/>
</dbReference>
<gene>
    <name evidence="2" type="ORF">S01H4_34693</name>
</gene>
<feature type="domain" description="HTH cro/C1-type" evidence="1">
    <location>
        <begin position="17"/>
        <end position="73"/>
    </location>
</feature>
<dbReference type="Gene3D" id="1.10.260.40">
    <property type="entry name" value="lambda repressor-like DNA-binding domains"/>
    <property type="match status" value="1"/>
</dbReference>
<dbReference type="InterPro" id="IPR001387">
    <property type="entry name" value="Cro/C1-type_HTH"/>
</dbReference>